<evidence type="ECO:0000256" key="15">
    <source>
        <dbReference type="ARBA" id="ARBA00049902"/>
    </source>
</evidence>
<dbReference type="EC" id="2.4.99.28" evidence="14"/>
<evidence type="ECO:0000256" key="16">
    <source>
        <dbReference type="SAM" id="Phobius"/>
    </source>
</evidence>
<feature type="transmembrane region" description="Helical" evidence="16">
    <location>
        <begin position="343"/>
        <end position="363"/>
    </location>
</feature>
<evidence type="ECO:0000256" key="1">
    <source>
        <dbReference type="ARBA" id="ARBA00004141"/>
    </source>
</evidence>
<gene>
    <name evidence="17" type="ORF">GHA01_22180</name>
    <name evidence="18" type="ORF">K1W68_12630</name>
</gene>
<evidence type="ECO:0000256" key="2">
    <source>
        <dbReference type="ARBA" id="ARBA00022676"/>
    </source>
</evidence>
<dbReference type="EMBL" id="JAIBCX010000038">
    <property type="protein sequence ID" value="MCJ8354822.1"/>
    <property type="molecule type" value="Genomic_DNA"/>
</dbReference>
<dbReference type="PANTHER" id="PTHR30474:SF2">
    <property type="entry name" value="PEPTIDOGLYCAN GLYCOSYLTRANSFERASE FTSW-RELATED"/>
    <property type="match status" value="1"/>
</dbReference>
<evidence type="ECO:0000256" key="10">
    <source>
        <dbReference type="ARBA" id="ARBA00033270"/>
    </source>
</evidence>
<dbReference type="EMBL" id="BJNN01000117">
    <property type="protein sequence ID" value="GEC64369.1"/>
    <property type="molecule type" value="Genomic_DNA"/>
</dbReference>
<reference evidence="18" key="2">
    <citation type="journal article" date="2021" name="Polymers (Basel)">
        <title>Highly Stretchable Bacterial Cellulose Produced by Komagataeibacter hansenii SI1.</title>
        <authorList>
            <person name="Cielecka I."/>
            <person name="Ryngajllo M."/>
            <person name="Maniukiewicz W."/>
            <person name="Bielecki S."/>
        </authorList>
    </citation>
    <scope>NUCLEOTIDE SEQUENCE</scope>
    <source>
        <strain evidence="18">SI1</strain>
    </source>
</reference>
<evidence type="ECO:0000256" key="5">
    <source>
        <dbReference type="ARBA" id="ARBA00022960"/>
    </source>
</evidence>
<keyword evidence="6" id="KW-0573">Peptidoglycan synthesis</keyword>
<keyword evidence="19" id="KW-1185">Reference proteome</keyword>
<reference evidence="18" key="3">
    <citation type="submission" date="2022-03" db="EMBL/GenBank/DDBJ databases">
        <authorList>
            <person name="Ryngajllo M."/>
            <person name="Jacek P."/>
            <person name="Kubiak K."/>
        </authorList>
    </citation>
    <scope>NUCLEOTIDE SEQUENCE</scope>
    <source>
        <strain evidence="18">SI1</strain>
    </source>
</reference>
<dbReference type="RefSeq" id="WP_003620568.1">
    <property type="nucleotide sequence ID" value="NZ_BJNN01000117.1"/>
</dbReference>
<evidence type="ECO:0000256" key="8">
    <source>
        <dbReference type="ARBA" id="ARBA00023136"/>
    </source>
</evidence>
<accession>A0AAW5EVJ3</accession>
<evidence type="ECO:0000313" key="19">
    <source>
        <dbReference type="Proteomes" id="UP000319478"/>
    </source>
</evidence>
<evidence type="ECO:0000313" key="18">
    <source>
        <dbReference type="EMBL" id="MCJ8354822.1"/>
    </source>
</evidence>
<reference evidence="17 19" key="1">
    <citation type="submission" date="2019-06" db="EMBL/GenBank/DDBJ databases">
        <title>Whole genome shotgun sequence of Komagataeibacter hansenii NBRC 14820.</title>
        <authorList>
            <person name="Hosoyama A."/>
            <person name="Uohara A."/>
            <person name="Ohji S."/>
            <person name="Ichikawa N."/>
        </authorList>
    </citation>
    <scope>NUCLEOTIDE SEQUENCE [LARGE SCALE GENOMIC DNA]</scope>
    <source>
        <strain evidence="17 19">NBRC 14820</strain>
    </source>
</reference>
<proteinExistence type="inferred from homology"/>
<dbReference type="Proteomes" id="UP001202887">
    <property type="component" value="Unassembled WGS sequence"/>
</dbReference>
<feature type="transmembrane region" description="Helical" evidence="16">
    <location>
        <begin position="21"/>
        <end position="45"/>
    </location>
</feature>
<keyword evidence="4 16" id="KW-0812">Transmembrane</keyword>
<feature type="transmembrane region" description="Helical" evidence="16">
    <location>
        <begin position="306"/>
        <end position="323"/>
    </location>
</feature>
<evidence type="ECO:0000256" key="13">
    <source>
        <dbReference type="ARBA" id="ARBA00041418"/>
    </source>
</evidence>
<evidence type="ECO:0000256" key="11">
    <source>
        <dbReference type="ARBA" id="ARBA00038053"/>
    </source>
</evidence>
<dbReference type="PANTHER" id="PTHR30474">
    <property type="entry name" value="CELL CYCLE PROTEIN"/>
    <property type="match status" value="1"/>
</dbReference>
<dbReference type="InterPro" id="IPR001182">
    <property type="entry name" value="FtsW/RodA"/>
</dbReference>
<dbReference type="GO" id="GO:0005886">
    <property type="term" value="C:plasma membrane"/>
    <property type="evidence" value="ECO:0007669"/>
    <property type="project" value="TreeGrafter"/>
</dbReference>
<feature type="transmembrane region" description="Helical" evidence="16">
    <location>
        <begin position="84"/>
        <end position="105"/>
    </location>
</feature>
<keyword evidence="17" id="KW-0132">Cell division</keyword>
<dbReference type="Pfam" id="PF01098">
    <property type="entry name" value="FTSW_RODA_SPOVE"/>
    <property type="match status" value="1"/>
</dbReference>
<comment type="caution">
    <text evidence="18">The sequence shown here is derived from an EMBL/GenBank/DDBJ whole genome shotgun (WGS) entry which is preliminary data.</text>
</comment>
<dbReference type="Proteomes" id="UP000319478">
    <property type="component" value="Unassembled WGS sequence"/>
</dbReference>
<evidence type="ECO:0000256" key="14">
    <source>
        <dbReference type="ARBA" id="ARBA00044770"/>
    </source>
</evidence>
<dbReference type="GO" id="GO:0032153">
    <property type="term" value="C:cell division site"/>
    <property type="evidence" value="ECO:0007669"/>
    <property type="project" value="TreeGrafter"/>
</dbReference>
<sequence>MAALSRINTSPMARWWRNVDRVTLICVGILIGFGYILMLAASPAVAVRIGASRDMFIFKQVCFLLLAAAIVIGTSLLSIRTIKVVGAVGFVLGIMATALTLVHGIEIKGARRWIALPMMSVQPSEFLKPFFAVVTAWLLTERQKRKFFPGMLIALGLFGIVLLLLKSQPDIGMLSVITTVFITQLFVDGLSLFLVAGGVGCMIAAFIGAYAVFPHVRSRVERFLHPEVGDHYQIDTALRAFGNGGLLGRGPGEGRVKDLLPDAHADFVFAVAGEEFGMIVCMFIIGVFAVIVIRALLKLLRENDPFIVIATTGLVTGFGLQAFVNMGSTLHLIPTKGMTLPFISYGGSSAMSVALTIGMVLALTRTRVNTNDSQFGPSTPAFLNRRARP</sequence>
<feature type="transmembrane region" description="Helical" evidence="16">
    <location>
        <begin position="276"/>
        <end position="297"/>
    </location>
</feature>
<dbReference type="GO" id="GO:0051301">
    <property type="term" value="P:cell division"/>
    <property type="evidence" value="ECO:0007669"/>
    <property type="project" value="UniProtKB-KW"/>
</dbReference>
<comment type="similarity">
    <text evidence="11">Belongs to the SEDS family. FtsW subfamily.</text>
</comment>
<keyword evidence="3" id="KW-0808">Transferase</keyword>
<keyword evidence="7 16" id="KW-1133">Transmembrane helix</keyword>
<evidence type="ECO:0000256" key="7">
    <source>
        <dbReference type="ARBA" id="ARBA00022989"/>
    </source>
</evidence>
<dbReference type="GO" id="GO:0008360">
    <property type="term" value="P:regulation of cell shape"/>
    <property type="evidence" value="ECO:0007669"/>
    <property type="project" value="UniProtKB-KW"/>
</dbReference>
<protein>
    <recommendedName>
        <fullName evidence="12">Probable peptidoglycan glycosyltransferase FtsW</fullName>
        <ecNumber evidence="14">2.4.99.28</ecNumber>
    </recommendedName>
    <alternativeName>
        <fullName evidence="13">Cell division protein FtsW</fullName>
    </alternativeName>
    <alternativeName>
        <fullName evidence="10">Cell wall polymerase</fullName>
    </alternativeName>
    <alternativeName>
        <fullName evidence="9">Peptidoglycan polymerase</fullName>
    </alternativeName>
</protein>
<keyword evidence="5" id="KW-0133">Cell shape</keyword>
<keyword evidence="17" id="KW-0131">Cell cycle</keyword>
<organism evidence="18 20">
    <name type="scientific">Novacetimonas hansenii</name>
    <name type="common">Komagataeibacter hansenii</name>
    <dbReference type="NCBI Taxonomy" id="436"/>
    <lineage>
        <taxon>Bacteria</taxon>
        <taxon>Pseudomonadati</taxon>
        <taxon>Pseudomonadota</taxon>
        <taxon>Alphaproteobacteria</taxon>
        <taxon>Acetobacterales</taxon>
        <taxon>Acetobacteraceae</taxon>
        <taxon>Novacetimonas</taxon>
    </lineage>
</organism>
<comment type="subcellular location">
    <subcellularLocation>
        <location evidence="1">Membrane</location>
        <topology evidence="1">Multi-pass membrane protein</topology>
    </subcellularLocation>
</comment>
<feature type="transmembrane region" description="Helical" evidence="16">
    <location>
        <begin position="192"/>
        <end position="213"/>
    </location>
</feature>
<dbReference type="GO" id="GO:0009252">
    <property type="term" value="P:peptidoglycan biosynthetic process"/>
    <property type="evidence" value="ECO:0007669"/>
    <property type="project" value="UniProtKB-KW"/>
</dbReference>
<evidence type="ECO:0000256" key="12">
    <source>
        <dbReference type="ARBA" id="ARBA00041185"/>
    </source>
</evidence>
<feature type="transmembrane region" description="Helical" evidence="16">
    <location>
        <begin position="147"/>
        <end position="165"/>
    </location>
</feature>
<evidence type="ECO:0000313" key="17">
    <source>
        <dbReference type="EMBL" id="GEC64369.1"/>
    </source>
</evidence>
<evidence type="ECO:0000256" key="6">
    <source>
        <dbReference type="ARBA" id="ARBA00022984"/>
    </source>
</evidence>
<evidence type="ECO:0000256" key="3">
    <source>
        <dbReference type="ARBA" id="ARBA00022679"/>
    </source>
</evidence>
<dbReference type="GO" id="GO:0015648">
    <property type="term" value="F:lipid-linked peptidoglycan transporter activity"/>
    <property type="evidence" value="ECO:0007669"/>
    <property type="project" value="TreeGrafter"/>
</dbReference>
<name>A0AAW5EVJ3_NOVHA</name>
<evidence type="ECO:0000313" key="20">
    <source>
        <dbReference type="Proteomes" id="UP001202887"/>
    </source>
</evidence>
<dbReference type="GeneID" id="61367080"/>
<feature type="transmembrane region" description="Helical" evidence="16">
    <location>
        <begin position="57"/>
        <end position="77"/>
    </location>
</feature>
<dbReference type="AlphaFoldDB" id="A0AAW5EVJ3"/>
<keyword evidence="2" id="KW-0328">Glycosyltransferase</keyword>
<evidence type="ECO:0000256" key="4">
    <source>
        <dbReference type="ARBA" id="ARBA00022692"/>
    </source>
</evidence>
<comment type="catalytic activity">
    <reaction evidence="15">
        <text>[GlcNAc-(1-&gt;4)-Mur2Ac(oyl-L-Ala-gamma-D-Glu-L-Lys-D-Ala-D-Ala)](n)-di-trans,octa-cis-undecaprenyl diphosphate + beta-D-GlcNAc-(1-&gt;4)-Mur2Ac(oyl-L-Ala-gamma-D-Glu-L-Lys-D-Ala-D-Ala)-di-trans,octa-cis-undecaprenyl diphosphate = [GlcNAc-(1-&gt;4)-Mur2Ac(oyl-L-Ala-gamma-D-Glu-L-Lys-D-Ala-D-Ala)](n+1)-di-trans,octa-cis-undecaprenyl diphosphate + di-trans,octa-cis-undecaprenyl diphosphate + H(+)</text>
        <dbReference type="Rhea" id="RHEA:23708"/>
        <dbReference type="Rhea" id="RHEA-COMP:9602"/>
        <dbReference type="Rhea" id="RHEA-COMP:9603"/>
        <dbReference type="ChEBI" id="CHEBI:15378"/>
        <dbReference type="ChEBI" id="CHEBI:58405"/>
        <dbReference type="ChEBI" id="CHEBI:60033"/>
        <dbReference type="ChEBI" id="CHEBI:78435"/>
        <dbReference type="EC" id="2.4.99.28"/>
    </reaction>
</comment>
<keyword evidence="8 16" id="KW-0472">Membrane</keyword>
<evidence type="ECO:0000256" key="9">
    <source>
        <dbReference type="ARBA" id="ARBA00032370"/>
    </source>
</evidence>
<dbReference type="GO" id="GO:0008955">
    <property type="term" value="F:peptidoglycan glycosyltransferase activity"/>
    <property type="evidence" value="ECO:0007669"/>
    <property type="project" value="UniProtKB-EC"/>
</dbReference>